<dbReference type="PANTHER" id="PTHR45138">
    <property type="entry name" value="REGULATORY COMPONENTS OF SENSORY TRANSDUCTION SYSTEM"/>
    <property type="match status" value="1"/>
</dbReference>
<protein>
    <recommendedName>
        <fullName evidence="2">diguanylate cyclase</fullName>
        <ecNumber evidence="2">2.7.7.65</ecNumber>
    </recommendedName>
</protein>
<dbReference type="EC" id="2.7.7.65" evidence="2"/>
<evidence type="ECO:0000256" key="2">
    <source>
        <dbReference type="ARBA" id="ARBA00012528"/>
    </source>
</evidence>
<dbReference type="PANTHER" id="PTHR45138:SF9">
    <property type="entry name" value="DIGUANYLATE CYCLASE DGCM-RELATED"/>
    <property type="match status" value="1"/>
</dbReference>
<dbReference type="InterPro" id="IPR003018">
    <property type="entry name" value="GAF"/>
</dbReference>
<proteinExistence type="predicted"/>
<evidence type="ECO:0000259" key="4">
    <source>
        <dbReference type="PROSITE" id="PS50887"/>
    </source>
</evidence>
<dbReference type="InterPro" id="IPR029016">
    <property type="entry name" value="GAF-like_dom_sf"/>
</dbReference>
<dbReference type="SMART" id="SM00065">
    <property type="entry name" value="GAF"/>
    <property type="match status" value="1"/>
</dbReference>
<dbReference type="RefSeq" id="WP_057635089.1">
    <property type="nucleotide sequence ID" value="NZ_LDJI01000026.1"/>
</dbReference>
<dbReference type="SMART" id="SM00267">
    <property type="entry name" value="GGDEF"/>
    <property type="match status" value="1"/>
</dbReference>
<dbReference type="InterPro" id="IPR000160">
    <property type="entry name" value="GGDEF_dom"/>
</dbReference>
<gene>
    <name evidence="5" type="ORF">ABB26_13770</name>
</gene>
<comment type="caution">
    <text evidence="5">The sequence shown here is derived from an EMBL/GenBank/DDBJ whole genome shotgun (WGS) entry which is preliminary data.</text>
</comment>
<dbReference type="Proteomes" id="UP000050864">
    <property type="component" value="Unassembled WGS sequence"/>
</dbReference>
<accession>A0A0R0BZQ9</accession>
<dbReference type="Pfam" id="PF01590">
    <property type="entry name" value="GAF"/>
    <property type="match status" value="1"/>
</dbReference>
<dbReference type="OrthoDB" id="9803824at2"/>
<dbReference type="PROSITE" id="PS50887">
    <property type="entry name" value="GGDEF"/>
    <property type="match status" value="1"/>
</dbReference>
<feature type="domain" description="GGDEF" evidence="4">
    <location>
        <begin position="228"/>
        <end position="354"/>
    </location>
</feature>
<dbReference type="PATRIC" id="fig|405444.3.peg.1855"/>
<keyword evidence="6" id="KW-1185">Reference proteome</keyword>
<comment type="cofactor">
    <cofactor evidence="1">
        <name>Mg(2+)</name>
        <dbReference type="ChEBI" id="CHEBI:18420"/>
    </cofactor>
</comment>
<dbReference type="NCBIfam" id="TIGR00254">
    <property type="entry name" value="GGDEF"/>
    <property type="match status" value="1"/>
</dbReference>
<dbReference type="Pfam" id="PF00990">
    <property type="entry name" value="GGDEF"/>
    <property type="match status" value="1"/>
</dbReference>
<sequence length="354" mass="39176">MIKPSMPVNEAERLAALQRYRILDTDREQGFDDLVTIARALCGTRMGAVTLIDHDRQWFKALQGLEGIQTPREEAFCAHTILQPLQLTVVEDALQDARFSGNPSVLGEPHIRFYAGAPLLSSDGYALGSLCVFDSIPGVLGGQQAEALQALSRQVGKLLEMRVLRQQIDHHRAEHDWYEAHLAQYYQQLEQLNMELSEQTRTDPLTGLPNRRALAAALSEAIERGMAVTPAVAIVDIDHFKMVNDIHGHDEGDRVLTELAGTLRSQFAGRGMAARYGGEEFVILMPETPMQQAELQCQYLRESVSLLPVGLPITLSIGLAAHRPGETAQDTLRRADAALYQAKHQGRDRVVVAD</sequence>
<dbReference type="SUPFAM" id="SSF55073">
    <property type="entry name" value="Nucleotide cyclase"/>
    <property type="match status" value="1"/>
</dbReference>
<organism evidence="5 6">
    <name type="scientific">Stenotrophomonas humi</name>
    <dbReference type="NCBI Taxonomy" id="405444"/>
    <lineage>
        <taxon>Bacteria</taxon>
        <taxon>Pseudomonadati</taxon>
        <taxon>Pseudomonadota</taxon>
        <taxon>Gammaproteobacteria</taxon>
        <taxon>Lysobacterales</taxon>
        <taxon>Lysobacteraceae</taxon>
        <taxon>Stenotrophomonas</taxon>
    </lineage>
</organism>
<dbReference type="GO" id="GO:1902201">
    <property type="term" value="P:negative regulation of bacterial-type flagellum-dependent cell motility"/>
    <property type="evidence" value="ECO:0007669"/>
    <property type="project" value="TreeGrafter"/>
</dbReference>
<evidence type="ECO:0000256" key="1">
    <source>
        <dbReference type="ARBA" id="ARBA00001946"/>
    </source>
</evidence>
<dbReference type="InterPro" id="IPR029787">
    <property type="entry name" value="Nucleotide_cyclase"/>
</dbReference>
<comment type="catalytic activity">
    <reaction evidence="3">
        <text>2 GTP = 3',3'-c-di-GMP + 2 diphosphate</text>
        <dbReference type="Rhea" id="RHEA:24898"/>
        <dbReference type="ChEBI" id="CHEBI:33019"/>
        <dbReference type="ChEBI" id="CHEBI:37565"/>
        <dbReference type="ChEBI" id="CHEBI:58805"/>
        <dbReference type="EC" id="2.7.7.65"/>
    </reaction>
</comment>
<dbReference type="InterPro" id="IPR050469">
    <property type="entry name" value="Diguanylate_Cyclase"/>
</dbReference>
<name>A0A0R0BZQ9_9GAMM</name>
<dbReference type="Gene3D" id="3.30.450.40">
    <property type="match status" value="1"/>
</dbReference>
<dbReference type="GO" id="GO:0043709">
    <property type="term" value="P:cell adhesion involved in single-species biofilm formation"/>
    <property type="evidence" value="ECO:0007669"/>
    <property type="project" value="TreeGrafter"/>
</dbReference>
<dbReference type="InterPro" id="IPR043128">
    <property type="entry name" value="Rev_trsase/Diguanyl_cyclase"/>
</dbReference>
<evidence type="ECO:0000256" key="3">
    <source>
        <dbReference type="ARBA" id="ARBA00034247"/>
    </source>
</evidence>
<dbReference type="SUPFAM" id="SSF55781">
    <property type="entry name" value="GAF domain-like"/>
    <property type="match status" value="1"/>
</dbReference>
<evidence type="ECO:0000313" key="6">
    <source>
        <dbReference type="Proteomes" id="UP000050864"/>
    </source>
</evidence>
<evidence type="ECO:0000313" key="5">
    <source>
        <dbReference type="EMBL" id="KRG63049.1"/>
    </source>
</evidence>
<dbReference type="AlphaFoldDB" id="A0A0R0BZQ9"/>
<reference evidence="5 6" key="1">
    <citation type="submission" date="2015-05" db="EMBL/GenBank/DDBJ databases">
        <title>Genome sequencing and analysis of members of genus Stenotrophomonas.</title>
        <authorList>
            <person name="Patil P.P."/>
            <person name="Midha S."/>
            <person name="Patil P.B."/>
        </authorList>
    </citation>
    <scope>NUCLEOTIDE SEQUENCE [LARGE SCALE GENOMIC DNA]</scope>
    <source>
        <strain evidence="5 6">DSM 18929</strain>
    </source>
</reference>
<dbReference type="EMBL" id="LDJI01000026">
    <property type="protein sequence ID" value="KRG63049.1"/>
    <property type="molecule type" value="Genomic_DNA"/>
</dbReference>
<dbReference type="GO" id="GO:0052621">
    <property type="term" value="F:diguanylate cyclase activity"/>
    <property type="evidence" value="ECO:0007669"/>
    <property type="project" value="UniProtKB-EC"/>
</dbReference>
<dbReference type="FunFam" id="3.30.70.270:FF:000001">
    <property type="entry name" value="Diguanylate cyclase domain protein"/>
    <property type="match status" value="1"/>
</dbReference>
<dbReference type="GO" id="GO:0005886">
    <property type="term" value="C:plasma membrane"/>
    <property type="evidence" value="ECO:0007669"/>
    <property type="project" value="TreeGrafter"/>
</dbReference>
<dbReference type="CDD" id="cd01949">
    <property type="entry name" value="GGDEF"/>
    <property type="match status" value="1"/>
</dbReference>
<dbReference type="STRING" id="405444.ABB26_13770"/>
<dbReference type="Gene3D" id="3.30.70.270">
    <property type="match status" value="1"/>
</dbReference>